<dbReference type="Proteomes" id="UP000270094">
    <property type="component" value="Unassembled WGS sequence"/>
</dbReference>
<dbReference type="SMART" id="SM00473">
    <property type="entry name" value="PAN_AP"/>
    <property type="match status" value="2"/>
</dbReference>
<dbReference type="PROSITE" id="PS50948">
    <property type="entry name" value="PAN"/>
    <property type="match status" value="2"/>
</dbReference>
<dbReference type="InterPro" id="IPR052774">
    <property type="entry name" value="Celegans_DevNeuronal_Protein"/>
</dbReference>
<protein>
    <recommendedName>
        <fullName evidence="1">Apple domain-containing protein</fullName>
    </recommendedName>
</protein>
<accession>A0A3P7JB01</accession>
<sequence length="312" mass="35276">MKVIAVSGLSECLSRCLTATSTLDTQCRSLMYFYETGECIINRERRTDKPDLFMEGIEDQLVDYFENNCLDVQCFAGQLHWVRTEEYRISHEKDVIIESMSMEECRSVCQEFGSTSIHKCLATCLEDGTQCATAVYNYDKDLCSLSETSQFSNPEMFVPAENTDYFDKICDPAPSTKRNSVEGVTTIPHKNAIDVDENDRVTLLSRADEEEVSKAVEFIKTSTLPAEDRNDISDIVDQKKIETEGTVIDDMDEFENTQRGHPVKARLSSECRMSGINVNVEFATPTSGSIFIKDINLELYLRITSPLAEWSS</sequence>
<proteinExistence type="predicted"/>
<dbReference type="InterPro" id="IPR003609">
    <property type="entry name" value="Pan_app"/>
</dbReference>
<dbReference type="GO" id="GO:0009653">
    <property type="term" value="P:anatomical structure morphogenesis"/>
    <property type="evidence" value="ECO:0007669"/>
    <property type="project" value="TreeGrafter"/>
</dbReference>
<feature type="domain" description="Apple" evidence="1">
    <location>
        <begin position="1"/>
        <end position="69"/>
    </location>
</feature>
<dbReference type="PANTHER" id="PTHR47327:SF18">
    <property type="entry name" value="PAN DOMAIN PROTEIN"/>
    <property type="match status" value="1"/>
</dbReference>
<organism evidence="2 3">
    <name type="scientific">Strongylus vulgaris</name>
    <name type="common">Blood worm</name>
    <dbReference type="NCBI Taxonomy" id="40348"/>
    <lineage>
        <taxon>Eukaryota</taxon>
        <taxon>Metazoa</taxon>
        <taxon>Ecdysozoa</taxon>
        <taxon>Nematoda</taxon>
        <taxon>Chromadorea</taxon>
        <taxon>Rhabditida</taxon>
        <taxon>Rhabditina</taxon>
        <taxon>Rhabditomorpha</taxon>
        <taxon>Strongyloidea</taxon>
        <taxon>Strongylidae</taxon>
        <taxon>Strongylus</taxon>
    </lineage>
</organism>
<dbReference type="AlphaFoldDB" id="A0A3P7JB01"/>
<feature type="domain" description="Apple" evidence="1">
    <location>
        <begin position="74"/>
        <end position="170"/>
    </location>
</feature>
<evidence type="ECO:0000313" key="2">
    <source>
        <dbReference type="EMBL" id="VDM77873.1"/>
    </source>
</evidence>
<evidence type="ECO:0000313" key="3">
    <source>
        <dbReference type="Proteomes" id="UP000270094"/>
    </source>
</evidence>
<dbReference type="Pfam" id="PF00024">
    <property type="entry name" value="PAN_1"/>
    <property type="match status" value="2"/>
</dbReference>
<gene>
    <name evidence="2" type="ORF">SVUK_LOCUS12871</name>
</gene>
<keyword evidence="3" id="KW-1185">Reference proteome</keyword>
<reference evidence="2 3" key="1">
    <citation type="submission" date="2018-11" db="EMBL/GenBank/DDBJ databases">
        <authorList>
            <consortium name="Pathogen Informatics"/>
        </authorList>
    </citation>
    <scope>NUCLEOTIDE SEQUENCE [LARGE SCALE GENOMIC DNA]</scope>
</reference>
<dbReference type="PANTHER" id="PTHR47327">
    <property type="entry name" value="FI18240P1-RELATED"/>
    <property type="match status" value="1"/>
</dbReference>
<dbReference type="Gene3D" id="3.50.4.10">
    <property type="entry name" value="Hepatocyte Growth Factor"/>
    <property type="match status" value="2"/>
</dbReference>
<dbReference type="SUPFAM" id="SSF57414">
    <property type="entry name" value="Hairpin loop containing domain-like"/>
    <property type="match status" value="2"/>
</dbReference>
<dbReference type="EMBL" id="UYYB01100390">
    <property type="protein sequence ID" value="VDM77873.1"/>
    <property type="molecule type" value="Genomic_DNA"/>
</dbReference>
<name>A0A3P7JB01_STRVU</name>
<dbReference type="CDD" id="cd01099">
    <property type="entry name" value="PAN_AP_HGF"/>
    <property type="match status" value="1"/>
</dbReference>
<evidence type="ECO:0000259" key="1">
    <source>
        <dbReference type="PROSITE" id="PS50948"/>
    </source>
</evidence>
<dbReference type="OrthoDB" id="5844955at2759"/>